<feature type="signal peptide" evidence="2">
    <location>
        <begin position="1"/>
        <end position="19"/>
    </location>
</feature>
<evidence type="ECO:0000256" key="1">
    <source>
        <dbReference type="SAM" id="MobiDB-lite"/>
    </source>
</evidence>
<reference evidence="3 4" key="1">
    <citation type="submission" date="2024-06" db="EMBL/GenBank/DDBJ databases">
        <title>The Natural Products Discovery Center: Release of the First 8490 Sequenced Strains for Exploring Actinobacteria Biosynthetic Diversity.</title>
        <authorList>
            <person name="Kalkreuter E."/>
            <person name="Kautsar S.A."/>
            <person name="Yang D."/>
            <person name="Bader C.D."/>
            <person name="Teijaro C.N."/>
            <person name="Fluegel L."/>
            <person name="Davis C.M."/>
            <person name="Simpson J.R."/>
            <person name="Lauterbach L."/>
            <person name="Steele A.D."/>
            <person name="Gui C."/>
            <person name="Meng S."/>
            <person name="Li G."/>
            <person name="Viehrig K."/>
            <person name="Ye F."/>
            <person name="Su P."/>
            <person name="Kiefer A.F."/>
            <person name="Nichols A."/>
            <person name="Cepeda A.J."/>
            <person name="Yan W."/>
            <person name="Fan B."/>
            <person name="Jiang Y."/>
            <person name="Adhikari A."/>
            <person name="Zheng C.-J."/>
            <person name="Schuster L."/>
            <person name="Cowan T.M."/>
            <person name="Smanski M.J."/>
            <person name="Chevrette M.G."/>
            <person name="De Carvalho L.P.S."/>
            <person name="Shen B."/>
        </authorList>
    </citation>
    <scope>NUCLEOTIDE SEQUENCE [LARGE SCALE GENOMIC DNA]</scope>
    <source>
        <strain evidence="3 4">NPDC000634</strain>
    </source>
</reference>
<keyword evidence="2" id="KW-0732">Signal</keyword>
<feature type="non-terminal residue" evidence="3">
    <location>
        <position position="230"/>
    </location>
</feature>
<sequence length="230" mass="23576">MAVAIATAVVATPVAPSAAQDAASPQLAATATGLANRNHPAPTTVTLITGDKVTVTQGAAGAAPAVSVKRAPGATGSVRVTTEGRDTYVYPDNAMPYIAGGRLDKQLFDVTELIAQGYDDEHATSLPLIVTHKKDAATLKPDTEKGSPTPRPNAALPGSETTLSLPVVHGEAVRTRRSKSATFWAALTNSRSTARKSGTPRTPPFTAGVDKVWLDGKAKGTLADSTAQIG</sequence>
<protein>
    <submittedName>
        <fullName evidence="3">Uncharacterized protein</fullName>
    </submittedName>
</protein>
<dbReference type="Proteomes" id="UP001458415">
    <property type="component" value="Unassembled WGS sequence"/>
</dbReference>
<feature type="chain" id="PRO_5046082341" evidence="2">
    <location>
        <begin position="20"/>
        <end position="230"/>
    </location>
</feature>
<name>A0ABV1W588_9ACTN</name>
<evidence type="ECO:0000256" key="2">
    <source>
        <dbReference type="SAM" id="SignalP"/>
    </source>
</evidence>
<keyword evidence="4" id="KW-1185">Reference proteome</keyword>
<proteinExistence type="predicted"/>
<evidence type="ECO:0000313" key="4">
    <source>
        <dbReference type="Proteomes" id="UP001458415"/>
    </source>
</evidence>
<comment type="caution">
    <text evidence="3">The sequence shown here is derived from an EMBL/GenBank/DDBJ whole genome shotgun (WGS) entry which is preliminary data.</text>
</comment>
<feature type="compositionally biased region" description="Basic and acidic residues" evidence="1">
    <location>
        <begin position="135"/>
        <end position="145"/>
    </location>
</feature>
<accession>A0ABV1W588</accession>
<gene>
    <name evidence="3" type="ORF">ABT317_20825</name>
</gene>
<organism evidence="3 4">
    <name type="scientific">Streptomyces carpinensis</name>
    <dbReference type="NCBI Taxonomy" id="66369"/>
    <lineage>
        <taxon>Bacteria</taxon>
        <taxon>Bacillati</taxon>
        <taxon>Actinomycetota</taxon>
        <taxon>Actinomycetes</taxon>
        <taxon>Kitasatosporales</taxon>
        <taxon>Streptomycetaceae</taxon>
        <taxon>Streptomyces</taxon>
    </lineage>
</organism>
<feature type="region of interest" description="Disordered" evidence="1">
    <location>
        <begin position="135"/>
        <end position="160"/>
    </location>
</feature>
<evidence type="ECO:0000313" key="3">
    <source>
        <dbReference type="EMBL" id="MER6979363.1"/>
    </source>
</evidence>
<dbReference type="EMBL" id="JBEPCU010000358">
    <property type="protein sequence ID" value="MER6979363.1"/>
    <property type="molecule type" value="Genomic_DNA"/>
</dbReference>